<dbReference type="InterPro" id="IPR041645">
    <property type="entry name" value="ADAMTS_CR_2"/>
</dbReference>
<feature type="disulfide bond" evidence="12">
    <location>
        <begin position="538"/>
        <end position="550"/>
    </location>
</feature>
<comment type="cofactor">
    <cofactor evidence="11">
        <name>Zn(2+)</name>
        <dbReference type="ChEBI" id="CHEBI:29105"/>
    </cofactor>
    <text evidence="11">Binds 1 zinc ion per subunit.</text>
</comment>
<reference evidence="17" key="2">
    <citation type="submission" date="2025-09" db="UniProtKB">
        <authorList>
            <consortium name="Ensembl"/>
        </authorList>
    </citation>
    <scope>IDENTIFICATION</scope>
</reference>
<feature type="disulfide bond" evidence="12">
    <location>
        <begin position="523"/>
        <end position="560"/>
    </location>
</feature>
<feature type="disulfide bond" evidence="12">
    <location>
        <begin position="457"/>
        <end position="491"/>
    </location>
</feature>
<dbReference type="InterPro" id="IPR024079">
    <property type="entry name" value="MetalloPept_cat_dom_sf"/>
</dbReference>
<evidence type="ECO:0000256" key="7">
    <source>
        <dbReference type="ARBA" id="ARBA00023049"/>
    </source>
</evidence>
<dbReference type="Gene3D" id="3.40.1620.60">
    <property type="match status" value="1"/>
</dbReference>
<dbReference type="Pfam" id="PF05986">
    <property type="entry name" value="ADAMTS_spacer1"/>
    <property type="match status" value="1"/>
</dbReference>
<evidence type="ECO:0000256" key="1">
    <source>
        <dbReference type="ARBA" id="ARBA00004613"/>
    </source>
</evidence>
<accession>A0A8C7GI46</accession>
<dbReference type="PROSITE" id="PS50092">
    <property type="entry name" value="TSP1"/>
    <property type="match status" value="5"/>
</dbReference>
<dbReference type="GO" id="GO:0046872">
    <property type="term" value="F:metal ion binding"/>
    <property type="evidence" value="ECO:0007669"/>
    <property type="project" value="UniProtKB-KW"/>
</dbReference>
<dbReference type="PRINTS" id="PR01857">
    <property type="entry name" value="ADAMTSFAMILY"/>
</dbReference>
<keyword evidence="18" id="KW-1185">Reference proteome</keyword>
<evidence type="ECO:0000256" key="9">
    <source>
        <dbReference type="ARBA" id="ARBA00023180"/>
    </source>
</evidence>
<dbReference type="SUPFAM" id="SSF82895">
    <property type="entry name" value="TSP-1 type 1 repeat"/>
    <property type="match status" value="6"/>
</dbReference>
<dbReference type="GO" id="GO:0005576">
    <property type="term" value="C:extracellular region"/>
    <property type="evidence" value="ECO:0007669"/>
    <property type="project" value="UniProtKB-SubCell"/>
</dbReference>
<feature type="active site" evidence="10 13">
    <location>
        <position position="355"/>
    </location>
</feature>
<keyword evidence="5" id="KW-0378">Hydrolase</keyword>
<keyword evidence="2" id="KW-0964">Secreted</keyword>
<comment type="subcellular location">
    <subcellularLocation>
        <location evidence="1">Secreted</location>
    </subcellularLocation>
</comment>
<feature type="binding site" evidence="11">
    <location>
        <position position="296"/>
    </location>
    <ligand>
        <name>Ca(2+)</name>
        <dbReference type="ChEBI" id="CHEBI:29108"/>
        <label>1</label>
    </ligand>
</feature>
<keyword evidence="7" id="KW-0482">Metalloprotease</keyword>
<comment type="caution">
    <text evidence="13">Lacks conserved residue(s) required for the propagation of feature annotation.</text>
</comment>
<dbReference type="GO" id="GO:0030198">
    <property type="term" value="P:extracellular matrix organization"/>
    <property type="evidence" value="ECO:0007669"/>
    <property type="project" value="InterPro"/>
</dbReference>
<feature type="disulfide bond" evidence="12">
    <location>
        <begin position="436"/>
        <end position="462"/>
    </location>
</feature>
<evidence type="ECO:0000259" key="16">
    <source>
        <dbReference type="PROSITE" id="PS50215"/>
    </source>
</evidence>
<evidence type="ECO:0000256" key="10">
    <source>
        <dbReference type="PIRSR" id="PIRSR613273-1"/>
    </source>
</evidence>
<dbReference type="Pfam" id="PF19236">
    <property type="entry name" value="ADAMTS_CR_3"/>
    <property type="match status" value="1"/>
</dbReference>
<feature type="disulfide bond" evidence="12">
    <location>
        <begin position="485"/>
        <end position="496"/>
    </location>
</feature>
<feature type="disulfide bond" evidence="12">
    <location>
        <begin position="447"/>
        <end position="472"/>
    </location>
</feature>
<feature type="binding site" evidence="11">
    <location>
        <position position="213"/>
    </location>
    <ligand>
        <name>Ca(2+)</name>
        <dbReference type="ChEBI" id="CHEBI:29108"/>
        <label>2</label>
    </ligand>
</feature>
<dbReference type="InterPro" id="IPR010294">
    <property type="entry name" value="ADAMTS_spacer1"/>
</dbReference>
<feature type="binding site" evidence="11">
    <location>
        <position position="410"/>
    </location>
    <ligand>
        <name>Ca(2+)</name>
        <dbReference type="ChEBI" id="CHEBI:29108"/>
        <label>1</label>
    </ligand>
</feature>
<evidence type="ECO:0000256" key="13">
    <source>
        <dbReference type="PROSITE-ProRule" id="PRU00276"/>
    </source>
</evidence>
<dbReference type="Pfam" id="PF01421">
    <property type="entry name" value="Reprolysin"/>
    <property type="match status" value="1"/>
</dbReference>
<feature type="binding site" evidence="11 13">
    <location>
        <position position="364"/>
    </location>
    <ligand>
        <name>Zn(2+)</name>
        <dbReference type="ChEBI" id="CHEBI:29105"/>
        <note>catalytic</note>
    </ligand>
</feature>
<keyword evidence="8 12" id="KW-1015">Disulfide bond</keyword>
<evidence type="ECO:0000256" key="14">
    <source>
        <dbReference type="SAM" id="MobiDB-lite"/>
    </source>
</evidence>
<name>A0A8C7GI46_ONCKI</name>
<dbReference type="Proteomes" id="UP000694557">
    <property type="component" value="Unassembled WGS sequence"/>
</dbReference>
<evidence type="ECO:0000256" key="4">
    <source>
        <dbReference type="ARBA" id="ARBA00022723"/>
    </source>
</evidence>
<dbReference type="PROSITE" id="PS50215">
    <property type="entry name" value="ADAM_MEPRO"/>
    <property type="match status" value="1"/>
</dbReference>
<dbReference type="PANTHER" id="PTHR13723:SF20">
    <property type="entry name" value="A DISINTEGRIN AND METALLOPROTEINASE WITH THROMBOSPONDIN MOTIFS 13"/>
    <property type="match status" value="1"/>
</dbReference>
<feature type="disulfide bond" evidence="12">
    <location>
        <begin position="527"/>
        <end position="565"/>
    </location>
</feature>
<dbReference type="InterPro" id="IPR036383">
    <property type="entry name" value="TSP1_rpt_sf"/>
</dbReference>
<dbReference type="PANTHER" id="PTHR13723">
    <property type="entry name" value="ADAMTS A DISINTEGRIN AND METALLOPROTEASE WITH THROMBOSPONDIN MOTIFS PROTEASE"/>
    <property type="match status" value="1"/>
</dbReference>
<dbReference type="FunFam" id="2.20.100.10:FF:000002">
    <property type="entry name" value="Unc-5 netrin receptor C"/>
    <property type="match status" value="1"/>
</dbReference>
<dbReference type="InterPro" id="IPR000884">
    <property type="entry name" value="TSP1_rpt"/>
</dbReference>
<evidence type="ECO:0000256" key="8">
    <source>
        <dbReference type="ARBA" id="ARBA00023157"/>
    </source>
</evidence>
<dbReference type="Pfam" id="PF17771">
    <property type="entry name" value="ADAMTS_CR_2"/>
    <property type="match status" value="1"/>
</dbReference>
<evidence type="ECO:0000256" key="5">
    <source>
        <dbReference type="ARBA" id="ARBA00022801"/>
    </source>
</evidence>
<feature type="disulfide bond" evidence="12">
    <location>
        <begin position="332"/>
        <end position="410"/>
    </location>
</feature>
<keyword evidence="11" id="KW-0106">Calcium</keyword>
<organism evidence="17 18">
    <name type="scientific">Oncorhynchus kisutch</name>
    <name type="common">Coho salmon</name>
    <name type="synonym">Salmo kisutch</name>
    <dbReference type="NCBI Taxonomy" id="8019"/>
    <lineage>
        <taxon>Eukaryota</taxon>
        <taxon>Metazoa</taxon>
        <taxon>Chordata</taxon>
        <taxon>Craniata</taxon>
        <taxon>Vertebrata</taxon>
        <taxon>Euteleostomi</taxon>
        <taxon>Actinopterygii</taxon>
        <taxon>Neopterygii</taxon>
        <taxon>Teleostei</taxon>
        <taxon>Protacanthopterygii</taxon>
        <taxon>Salmoniformes</taxon>
        <taxon>Salmonidae</taxon>
        <taxon>Salmoninae</taxon>
        <taxon>Oncorhynchus</taxon>
    </lineage>
</organism>
<feature type="disulfide bond" evidence="12">
    <location>
        <begin position="371"/>
        <end position="394"/>
    </location>
</feature>
<dbReference type="SUPFAM" id="SSF55486">
    <property type="entry name" value="Metalloproteases ('zincins'), catalytic domain"/>
    <property type="match status" value="1"/>
</dbReference>
<dbReference type="CDD" id="cd04273">
    <property type="entry name" value="ZnMc_ADAMTS_like"/>
    <property type="match status" value="1"/>
</dbReference>
<feature type="signal peptide" evidence="15">
    <location>
        <begin position="1"/>
        <end position="18"/>
    </location>
</feature>
<feature type="binding site" evidence="11">
    <location>
        <position position="413"/>
    </location>
    <ligand>
        <name>Ca(2+)</name>
        <dbReference type="ChEBI" id="CHEBI:29108"/>
        <label>1</label>
    </ligand>
</feature>
<reference evidence="17" key="1">
    <citation type="submission" date="2025-08" db="UniProtKB">
        <authorList>
            <consortium name="Ensembl"/>
        </authorList>
    </citation>
    <scope>IDENTIFICATION</scope>
</reference>
<evidence type="ECO:0000256" key="11">
    <source>
        <dbReference type="PIRSR" id="PIRSR613273-2"/>
    </source>
</evidence>
<keyword evidence="3" id="KW-0645">Protease</keyword>
<sequence length="1682" mass="184562">MAALALLCLLSVLPGSTAILMRSPLEELFLHSLDQKDMVFYFGTDSAISVPEFQLIWTDCASTEQHTGPWRCSFESEGKRFVLGLGERKQSFSCQSTLETARNTTLKTTRKSHAMCCQQARVLHPPSTKGFLTICARKMQGLVVAGKEKERLYIQPVLQKHIHLTEARNGSSPGTPHLVFHQPFTARGPPRHSHMKRLRRRRSAIMPEVTHLELLVVVAPDVQLVHRQDTERYILTNLNIASELLRDMTLGANMRVHLVRMIILSEPEPEINISTNISSSLTSVCEWARRVIPSNDTDPLHADLVLYITRFDLELPNGNKQVRGVTQLGGACSSQWSCVITEDTGFDLGITIAHEIGHSFGINHDGIGNTCSSSGFMMASDGGYNSVDLTWSQCSRQQLYTFFSEGKADCVKDLPVLVGSLQDWKPGLYYGVDDQCRIAFGSTARACSFTNTDLPVCRVLSCHIKPDDNSSCKRLLVPLLDGTECAPNQWCLKGRCVSPDQLRSSSSVVVHGSWSSWSQFSPCSRICGGGVTSRTRQCNNPRPAFGGNDCKGRDTEAELCHQQQCERTQLAFMAEQCAQTNLQPLYLSPNTASLYTWIPAVGFVTGDEQCRYMCQCKGENFIVSRGSQFVDGTRCEPDSPAPLGATTACLGGTCQLFGCDGVLKSGKVEDVCGVCGGDGSSCSLTSQSYSGGQAREYVTFLTLPVNATQVHIVNRAPVFTHLAVLIGNQYVVSGSGSIALNITHPSPLEDGRLVYRLYLTPDLLPLMEELLLPGTVTEETHIQVYRKYGKEYGEQTSPNITYHFYTPMSNNAFIKEIPRGKWTVVTTSCSVTCGSGIQKSMYVCMDEDTKEHLEEVYCNSAPLLLLQQTTCHLPACPPSWEMGEYGPCSALCGGGEKVRPVRCVQRQGADVLQVAVSECPQHSATQSVDTCNFQPCPARWNASEAGECSAVCGPGAAKRVVTCVRSEGGHDVEVDHSLCSGLFKPPVLVSCVIDVCPIGWESKGQDQPILNKSPGSRYRSRYLTVYVWSPVIGQCSKTCGNGTLQVWFSCLDHQTRLAVPEVYCDASSKPEPHTESCNPSPCPPMWRYKQGVCSVSCGGGVAHRVLYCSQETEGDEEVVVNNTECSNMTKPIAVVTCNSNSCPARWRVLRTGACTTSCDLGLARRHVSCVEYIHGEDSEVSEERCHAAVKPATTVPCLVQVCTFRWDVKDWNQCSVPCGYGIQSRAVSCMGPTKPEPLSPLLCMHMPKPITIRGCQMDDCRVLEKTSALTHTHTTNTHSLETRDQLPSPQGMEVTPMDEEPLLSPTLSLTQTPPTATEPTTPQTTTAMPTVTPKTSLCGQLLLEESGTVDLRHETGRCILSIGRPLDEVIHMKVESSSLSCKKREYVAFYDRLVLVRKCDQLEDTELTSRTNVLLVRQHLLSPGNGVLLTYSSQKNNKKSHHQDCDVQLFATSGVIENPTMTSELGSHTCRVLINAPPSVKIRIRALSMGPVVNSTAAQSTFIMIRDVDVLKTNVFKGQRLFDWRSTGNMAEIEFHALDIHGWLQFPPLPPAQVQFHTAIKRSHVPCGDSLLGLSCLLQQRPHVSQSLLHSPAKVGSMCLFTAVEGCNGNVDVVCHGVVTHSVAIWHQWTEAHHTVCLGTSLEKRDSETLPLAVQMWAKPNKQIITKPLSTICPVICCILGC</sequence>
<evidence type="ECO:0000256" key="3">
    <source>
        <dbReference type="ARBA" id="ARBA00022670"/>
    </source>
</evidence>
<dbReference type="GeneTree" id="ENSGT00940000158379"/>
<evidence type="ECO:0000256" key="15">
    <source>
        <dbReference type="SAM" id="SignalP"/>
    </source>
</evidence>
<dbReference type="InterPro" id="IPR050439">
    <property type="entry name" value="ADAMTS_ADAMTS-like"/>
</dbReference>
<feature type="domain" description="Peptidase M12B" evidence="16">
    <location>
        <begin position="210"/>
        <end position="415"/>
    </location>
</feature>
<keyword evidence="9" id="KW-0325">Glycoprotein</keyword>
<feature type="disulfide bond" evidence="12">
    <location>
        <begin position="285"/>
        <end position="338"/>
    </location>
</feature>
<keyword evidence="4 11" id="KW-0479">Metal-binding</keyword>
<keyword evidence="15" id="KW-0732">Signal</keyword>
<evidence type="ECO:0000313" key="17">
    <source>
        <dbReference type="Ensembl" id="ENSOKIP00005043946.1"/>
    </source>
</evidence>
<dbReference type="GO" id="GO:0004222">
    <property type="term" value="F:metalloendopeptidase activity"/>
    <property type="evidence" value="ECO:0007669"/>
    <property type="project" value="InterPro"/>
</dbReference>
<evidence type="ECO:0000256" key="12">
    <source>
        <dbReference type="PIRSR" id="PIRSR613273-3"/>
    </source>
</evidence>
<dbReference type="Ensembl" id="ENSOKIT00005046294.1">
    <property type="protein sequence ID" value="ENSOKIP00005043946.1"/>
    <property type="gene ID" value="ENSOKIG00005018285.1"/>
</dbReference>
<feature type="binding site" evidence="11">
    <location>
        <position position="296"/>
    </location>
    <ligand>
        <name>Ca(2+)</name>
        <dbReference type="ChEBI" id="CHEBI:29108"/>
        <label>2</label>
    </ligand>
</feature>
<feature type="compositionally biased region" description="Low complexity" evidence="14">
    <location>
        <begin position="1302"/>
        <end position="1332"/>
    </location>
</feature>
<dbReference type="Gene3D" id="2.20.100.10">
    <property type="entry name" value="Thrombospondin type-1 (TSP1) repeat"/>
    <property type="match status" value="6"/>
</dbReference>
<feature type="binding site" evidence="11">
    <location>
        <position position="413"/>
    </location>
    <ligand>
        <name>Ca(2+)</name>
        <dbReference type="ChEBI" id="CHEBI:29108"/>
        <label>2</label>
    </ligand>
</feature>
<feature type="chain" id="PRO_5034255249" evidence="15">
    <location>
        <begin position="19"/>
        <end position="1682"/>
    </location>
</feature>
<dbReference type="Gene3D" id="2.60.120.830">
    <property type="match status" value="1"/>
</dbReference>
<dbReference type="InterPro" id="IPR001590">
    <property type="entry name" value="Peptidase_M12B"/>
</dbReference>
<protein>
    <submittedName>
        <fullName evidence="17">ADAM metallopeptidase with thrombospondin type 1 motif, 13</fullName>
    </submittedName>
</protein>
<feature type="region of interest" description="Disordered" evidence="14">
    <location>
        <begin position="1271"/>
        <end position="1332"/>
    </location>
</feature>
<feature type="binding site" evidence="11 13">
    <location>
        <position position="354"/>
    </location>
    <ligand>
        <name>Zn(2+)</name>
        <dbReference type="ChEBI" id="CHEBI:29105"/>
        <note>catalytic</note>
    </ligand>
</feature>
<dbReference type="SMART" id="SM00209">
    <property type="entry name" value="TSP1"/>
    <property type="match status" value="7"/>
</dbReference>
<dbReference type="Gene3D" id="3.40.390.10">
    <property type="entry name" value="Collagenase (Catalytic Domain)"/>
    <property type="match status" value="1"/>
</dbReference>
<evidence type="ECO:0000256" key="2">
    <source>
        <dbReference type="ARBA" id="ARBA00022525"/>
    </source>
</evidence>
<gene>
    <name evidence="17" type="primary">adamts13</name>
</gene>
<feature type="binding site" evidence="11">
    <location>
        <position position="213"/>
    </location>
    <ligand>
        <name>Ca(2+)</name>
        <dbReference type="ChEBI" id="CHEBI:29108"/>
        <label>1</label>
    </ligand>
</feature>
<dbReference type="InterPro" id="IPR013273">
    <property type="entry name" value="ADAMTS/ADAMTS-like"/>
</dbReference>
<evidence type="ECO:0000256" key="6">
    <source>
        <dbReference type="ARBA" id="ARBA00022833"/>
    </source>
</evidence>
<feature type="binding site" evidence="11">
    <location>
        <position position="303"/>
    </location>
    <ligand>
        <name>Ca(2+)</name>
        <dbReference type="ChEBI" id="CHEBI:29108"/>
        <label>1</label>
    </ligand>
</feature>
<evidence type="ECO:0000313" key="18">
    <source>
        <dbReference type="Proteomes" id="UP000694557"/>
    </source>
</evidence>
<dbReference type="GO" id="GO:0006508">
    <property type="term" value="P:proteolysis"/>
    <property type="evidence" value="ECO:0007669"/>
    <property type="project" value="UniProtKB-KW"/>
</dbReference>
<dbReference type="Pfam" id="PF00090">
    <property type="entry name" value="TSP_1"/>
    <property type="match status" value="2"/>
</dbReference>
<dbReference type="GO" id="GO:0031012">
    <property type="term" value="C:extracellular matrix"/>
    <property type="evidence" value="ECO:0007669"/>
    <property type="project" value="TreeGrafter"/>
</dbReference>
<dbReference type="InterPro" id="IPR045371">
    <property type="entry name" value="ADAMTS_CR_3"/>
</dbReference>
<proteinExistence type="predicted"/>
<dbReference type="Pfam" id="PF19030">
    <property type="entry name" value="TSP1_ADAMTS"/>
    <property type="match status" value="5"/>
</dbReference>
<feature type="binding site" evidence="11 13">
    <location>
        <position position="358"/>
    </location>
    <ligand>
        <name>Zn(2+)</name>
        <dbReference type="ChEBI" id="CHEBI:29105"/>
        <note>catalytic</note>
    </ligand>
</feature>
<keyword evidence="6 11" id="KW-0862">Zinc</keyword>